<evidence type="ECO:0000259" key="3">
    <source>
        <dbReference type="Pfam" id="PF02470"/>
    </source>
</evidence>
<dbReference type="PANTHER" id="PTHR33371">
    <property type="entry name" value="INTERMEMBRANE PHOSPHOLIPID TRANSPORT SYSTEM BINDING PROTEIN MLAD-RELATED"/>
    <property type="match status" value="1"/>
</dbReference>
<keyword evidence="6" id="KW-1185">Reference proteome</keyword>
<protein>
    <submittedName>
        <fullName evidence="5">MCE-family protein MCE3A</fullName>
    </submittedName>
</protein>
<feature type="region of interest" description="Disordered" evidence="1">
    <location>
        <begin position="404"/>
        <end position="454"/>
    </location>
</feature>
<evidence type="ECO:0000259" key="4">
    <source>
        <dbReference type="Pfam" id="PF11887"/>
    </source>
</evidence>
<accession>A0A1X2L0Q6</accession>
<keyword evidence="2" id="KW-1133">Transmembrane helix</keyword>
<dbReference type="AlphaFoldDB" id="A0A1X2L0Q6"/>
<dbReference type="NCBIfam" id="TIGR00996">
    <property type="entry name" value="Mtu_fam_mce"/>
    <property type="match status" value="1"/>
</dbReference>
<keyword evidence="2" id="KW-0812">Transmembrane</keyword>
<dbReference type="RefSeq" id="WP_085290641.1">
    <property type="nucleotide sequence ID" value="NZ_NCXM01000014.1"/>
</dbReference>
<dbReference type="Proteomes" id="UP000242320">
    <property type="component" value="Unassembled WGS sequence"/>
</dbReference>
<evidence type="ECO:0000256" key="1">
    <source>
        <dbReference type="SAM" id="MobiDB-lite"/>
    </source>
</evidence>
<gene>
    <name evidence="5" type="ORF">B8W69_15405</name>
</gene>
<name>A0A1X2L0Q6_9MYCO</name>
<dbReference type="Pfam" id="PF02470">
    <property type="entry name" value="MlaD"/>
    <property type="match status" value="1"/>
</dbReference>
<dbReference type="InterPro" id="IPR005693">
    <property type="entry name" value="Mce"/>
</dbReference>
<feature type="domain" description="Mammalian cell entry C-terminal" evidence="4">
    <location>
        <begin position="123"/>
        <end position="343"/>
    </location>
</feature>
<feature type="compositionally biased region" description="Polar residues" evidence="1">
    <location>
        <begin position="444"/>
        <end position="454"/>
    </location>
</feature>
<dbReference type="InterPro" id="IPR052336">
    <property type="entry name" value="MlaD_Phospholipid_Transporter"/>
</dbReference>
<evidence type="ECO:0000313" key="6">
    <source>
        <dbReference type="Proteomes" id="UP000242320"/>
    </source>
</evidence>
<dbReference type="InterPro" id="IPR024516">
    <property type="entry name" value="Mce_C"/>
</dbReference>
<dbReference type="OrthoDB" id="3460188at2"/>
<dbReference type="GO" id="GO:0005576">
    <property type="term" value="C:extracellular region"/>
    <property type="evidence" value="ECO:0007669"/>
    <property type="project" value="TreeGrafter"/>
</dbReference>
<dbReference type="Pfam" id="PF11887">
    <property type="entry name" value="Mce4_CUP1"/>
    <property type="match status" value="1"/>
</dbReference>
<keyword evidence="2" id="KW-0472">Membrane</keyword>
<sequence>MKSSSSADDAYLGRWATISCGIIVALIILASALFNGTFRSFIPLTLTSDRSGLVMETGSKVMLRGVQVGRVASVSGGTEPVSLQLEIDPDQVRNIPANIEAQIKASTLFGSKYVDLVYPENPSTKHIAAGALLRSRNVSTEVNTVFQNLALVLKQIDPAKLNATLTALAIGLRGEGQTIGQAITDANQVLLALNPRMGTVQQDLRSLSGFSDAYSAAGQDILRTLAAVSTTSATITSHTSALDALLLNAIGLSQSGTDLIAPNQSNFVRGINLLEPTTNLLMKYNPEYTCMLLGATWYVDNGGRDALGGSNGYSMIVDAALLLGDDPYQYPQNLPIVAAKGGPGGKPSCGSLPDPSKNYPVRQLITDTGWGTGLDIRPNPGIGHPCYADYFPVTRAVPQPPSIRQCIPGPAPGPIPYSGAPPYGAAQYGPDGTPLHPLPPGPQHSPSDISGTQP</sequence>
<comment type="caution">
    <text evidence="5">The sequence shown here is derived from an EMBL/GenBank/DDBJ whole genome shotgun (WGS) entry which is preliminary data.</text>
</comment>
<proteinExistence type="predicted"/>
<evidence type="ECO:0000256" key="2">
    <source>
        <dbReference type="SAM" id="Phobius"/>
    </source>
</evidence>
<dbReference type="EMBL" id="NCXM01000014">
    <property type="protein sequence ID" value="OSC27053.1"/>
    <property type="molecule type" value="Genomic_DNA"/>
</dbReference>
<reference evidence="5 6" key="1">
    <citation type="submission" date="2017-04" db="EMBL/GenBank/DDBJ databases">
        <title>The new phylogeny of genus Mycobacterium.</title>
        <authorList>
            <person name="Tortoli E."/>
            <person name="Trovato A."/>
            <person name="Cirillo D.M."/>
        </authorList>
    </citation>
    <scope>NUCLEOTIDE SEQUENCE [LARGE SCALE GENOMIC DNA]</scope>
    <source>
        <strain evidence="5 6">DSM 45247</strain>
    </source>
</reference>
<feature type="transmembrane region" description="Helical" evidence="2">
    <location>
        <begin position="12"/>
        <end position="34"/>
    </location>
</feature>
<feature type="domain" description="Mce/MlaD" evidence="3">
    <location>
        <begin position="44"/>
        <end position="117"/>
    </location>
</feature>
<dbReference type="InterPro" id="IPR003399">
    <property type="entry name" value="Mce/MlaD"/>
</dbReference>
<evidence type="ECO:0000313" key="5">
    <source>
        <dbReference type="EMBL" id="OSC27053.1"/>
    </source>
</evidence>
<organism evidence="5 6">
    <name type="scientific">Mycolicibacterium vulneris</name>
    <dbReference type="NCBI Taxonomy" id="547163"/>
    <lineage>
        <taxon>Bacteria</taxon>
        <taxon>Bacillati</taxon>
        <taxon>Actinomycetota</taxon>
        <taxon>Actinomycetes</taxon>
        <taxon>Mycobacteriales</taxon>
        <taxon>Mycobacteriaceae</taxon>
        <taxon>Mycolicibacterium</taxon>
    </lineage>
</organism>
<dbReference type="PANTHER" id="PTHR33371:SF19">
    <property type="entry name" value="MCE-FAMILY PROTEIN MCE4A"/>
    <property type="match status" value="1"/>
</dbReference>
<dbReference type="GO" id="GO:0051701">
    <property type="term" value="P:biological process involved in interaction with host"/>
    <property type="evidence" value="ECO:0007669"/>
    <property type="project" value="TreeGrafter"/>
</dbReference>